<evidence type="ECO:0008006" key="4">
    <source>
        <dbReference type="Google" id="ProtNLM"/>
    </source>
</evidence>
<feature type="transmembrane region" description="Helical" evidence="1">
    <location>
        <begin position="7"/>
        <end position="29"/>
    </location>
</feature>
<dbReference type="Proteomes" id="UP000051155">
    <property type="component" value="Unassembled WGS sequence"/>
</dbReference>
<keyword evidence="1" id="KW-0472">Membrane</keyword>
<accession>A0A0R1Q392</accession>
<dbReference type="PATRIC" id="fig|1423812.3.peg.49"/>
<dbReference type="EMBL" id="AZEG01000001">
    <property type="protein sequence ID" value="KRL39009.1"/>
    <property type="molecule type" value="Genomic_DNA"/>
</dbReference>
<gene>
    <name evidence="2" type="ORF">FD20_GL000047</name>
</gene>
<organism evidence="2 3">
    <name type="scientific">Liquorilactobacillus uvarum DSM 19971</name>
    <dbReference type="NCBI Taxonomy" id="1423812"/>
    <lineage>
        <taxon>Bacteria</taxon>
        <taxon>Bacillati</taxon>
        <taxon>Bacillota</taxon>
        <taxon>Bacilli</taxon>
        <taxon>Lactobacillales</taxon>
        <taxon>Lactobacillaceae</taxon>
        <taxon>Liquorilactobacillus</taxon>
    </lineage>
</organism>
<sequence>MFKHIRIFFKLVAFFIVGLIGFISILMYLGSLSFYPFKYKFEFYNIYFFITLILLPFFRITHMSWFKSSDDQFVTYKQRALDMHQQDIAQNHKNRKWSSNGVSVNPWEYTTTTTLTYGNSAGWGYSLAKSLFMSTVFIIFAPIFYFVSFLKSRR</sequence>
<evidence type="ECO:0000313" key="3">
    <source>
        <dbReference type="Proteomes" id="UP000051155"/>
    </source>
</evidence>
<dbReference type="RefSeq" id="WP_235807685.1">
    <property type="nucleotide sequence ID" value="NZ_AZEG01000001.1"/>
</dbReference>
<keyword evidence="3" id="KW-1185">Reference proteome</keyword>
<dbReference type="AlphaFoldDB" id="A0A0R1Q392"/>
<comment type="caution">
    <text evidence="2">The sequence shown here is derived from an EMBL/GenBank/DDBJ whole genome shotgun (WGS) entry which is preliminary data.</text>
</comment>
<protein>
    <recommendedName>
        <fullName evidence="4">DUF3899 domain-containing protein</fullName>
    </recommendedName>
</protein>
<keyword evidence="1" id="KW-1133">Transmembrane helix</keyword>
<name>A0A0R1Q392_9LACO</name>
<feature type="transmembrane region" description="Helical" evidence="1">
    <location>
        <begin position="41"/>
        <end position="58"/>
    </location>
</feature>
<evidence type="ECO:0000256" key="1">
    <source>
        <dbReference type="SAM" id="Phobius"/>
    </source>
</evidence>
<evidence type="ECO:0000313" key="2">
    <source>
        <dbReference type="EMBL" id="KRL39009.1"/>
    </source>
</evidence>
<proteinExistence type="predicted"/>
<reference evidence="2 3" key="1">
    <citation type="journal article" date="2015" name="Genome Announc.">
        <title>Expanding the biotechnology potential of lactobacilli through comparative genomics of 213 strains and associated genera.</title>
        <authorList>
            <person name="Sun Z."/>
            <person name="Harris H.M."/>
            <person name="McCann A."/>
            <person name="Guo C."/>
            <person name="Argimon S."/>
            <person name="Zhang W."/>
            <person name="Yang X."/>
            <person name="Jeffery I.B."/>
            <person name="Cooney J.C."/>
            <person name="Kagawa T.F."/>
            <person name="Liu W."/>
            <person name="Song Y."/>
            <person name="Salvetti E."/>
            <person name="Wrobel A."/>
            <person name="Rasinkangas P."/>
            <person name="Parkhill J."/>
            <person name="Rea M.C."/>
            <person name="O'Sullivan O."/>
            <person name="Ritari J."/>
            <person name="Douillard F.P."/>
            <person name="Paul Ross R."/>
            <person name="Yang R."/>
            <person name="Briner A.E."/>
            <person name="Felis G.E."/>
            <person name="de Vos W.M."/>
            <person name="Barrangou R."/>
            <person name="Klaenhammer T.R."/>
            <person name="Caufield P.W."/>
            <person name="Cui Y."/>
            <person name="Zhang H."/>
            <person name="O'Toole P.W."/>
        </authorList>
    </citation>
    <scope>NUCLEOTIDE SEQUENCE [LARGE SCALE GENOMIC DNA]</scope>
    <source>
        <strain evidence="2 3">DSM 19971</strain>
    </source>
</reference>
<keyword evidence="1" id="KW-0812">Transmembrane</keyword>
<feature type="transmembrane region" description="Helical" evidence="1">
    <location>
        <begin position="131"/>
        <end position="150"/>
    </location>
</feature>